<dbReference type="EMBL" id="VULN01000001">
    <property type="protein sequence ID" value="MSS81052.1"/>
    <property type="molecule type" value="Genomic_DNA"/>
</dbReference>
<evidence type="ECO:0000313" key="10">
    <source>
        <dbReference type="EMBL" id="MSS81052.1"/>
    </source>
</evidence>
<gene>
    <name evidence="8 10" type="primary">nrdR</name>
    <name evidence="10" type="ORF">FX155_00210</name>
</gene>
<keyword evidence="6 8" id="KW-0238">DNA-binding</keyword>
<dbReference type="InterPro" id="IPR003796">
    <property type="entry name" value="RNR_NrdR-like"/>
</dbReference>
<organism evidence="10 11">
    <name type="scientific">Acidaminococcus fermentans</name>
    <dbReference type="NCBI Taxonomy" id="905"/>
    <lineage>
        <taxon>Bacteria</taxon>
        <taxon>Bacillati</taxon>
        <taxon>Bacillota</taxon>
        <taxon>Negativicutes</taxon>
        <taxon>Acidaminococcales</taxon>
        <taxon>Acidaminococcaceae</taxon>
        <taxon>Acidaminococcus</taxon>
    </lineage>
</organism>
<comment type="function">
    <text evidence="8">Negatively regulates transcription of bacterial ribonucleotide reductase nrd genes and operons by binding to NrdR-boxes.</text>
</comment>
<dbReference type="GO" id="GO:0008270">
    <property type="term" value="F:zinc ion binding"/>
    <property type="evidence" value="ECO:0007669"/>
    <property type="project" value="UniProtKB-UniRule"/>
</dbReference>
<evidence type="ECO:0000256" key="2">
    <source>
        <dbReference type="ARBA" id="ARBA00022741"/>
    </source>
</evidence>
<dbReference type="NCBIfam" id="TIGR00244">
    <property type="entry name" value="transcriptional regulator NrdR"/>
    <property type="match status" value="1"/>
</dbReference>
<dbReference type="GO" id="GO:0045892">
    <property type="term" value="P:negative regulation of DNA-templated transcription"/>
    <property type="evidence" value="ECO:0007669"/>
    <property type="project" value="UniProtKB-UniRule"/>
</dbReference>
<dbReference type="PANTHER" id="PTHR30455">
    <property type="entry name" value="TRANSCRIPTIONAL REPRESSOR NRDR"/>
    <property type="match status" value="1"/>
</dbReference>
<dbReference type="Pfam" id="PF22811">
    <property type="entry name" value="Zn_ribbon_NrdR"/>
    <property type="match status" value="1"/>
</dbReference>
<name>A0A6N7VXY0_ACIFE</name>
<keyword evidence="4 8" id="KW-0067">ATP-binding</keyword>
<keyword evidence="7 8" id="KW-0804">Transcription</keyword>
<dbReference type="GO" id="GO:0005524">
    <property type="term" value="F:ATP binding"/>
    <property type="evidence" value="ECO:0007669"/>
    <property type="project" value="UniProtKB-UniRule"/>
</dbReference>
<keyword evidence="8" id="KW-0863">Zinc-finger</keyword>
<comment type="cofactor">
    <cofactor evidence="8">
        <name>Zn(2+)</name>
        <dbReference type="ChEBI" id="CHEBI:29105"/>
    </cofactor>
    <text evidence="8">Binds 1 zinc ion.</text>
</comment>
<proteinExistence type="inferred from homology"/>
<keyword evidence="1 8" id="KW-0678">Repressor</keyword>
<reference evidence="10 11" key="1">
    <citation type="submission" date="2019-08" db="EMBL/GenBank/DDBJ databases">
        <title>In-depth cultivation of the pig gut microbiome towards novel bacterial diversity and tailored functional studies.</title>
        <authorList>
            <person name="Wylensek D."/>
            <person name="Hitch T.C.A."/>
            <person name="Clavel T."/>
        </authorList>
    </citation>
    <scope>NUCLEOTIDE SEQUENCE [LARGE SCALE GENOMIC DNA]</scope>
    <source>
        <strain evidence="10 11">WCA-389-WT-5B</strain>
    </source>
</reference>
<comment type="similarity">
    <text evidence="8">Belongs to the NrdR family.</text>
</comment>
<protein>
    <recommendedName>
        <fullName evidence="8">Transcriptional repressor NrdR</fullName>
    </recommendedName>
</protein>
<dbReference type="InterPro" id="IPR005144">
    <property type="entry name" value="ATP-cone_dom"/>
</dbReference>
<evidence type="ECO:0000256" key="4">
    <source>
        <dbReference type="ARBA" id="ARBA00022840"/>
    </source>
</evidence>
<keyword evidence="2 8" id="KW-0547">Nucleotide-binding</keyword>
<evidence type="ECO:0000256" key="6">
    <source>
        <dbReference type="ARBA" id="ARBA00023125"/>
    </source>
</evidence>
<dbReference type="GO" id="GO:0003677">
    <property type="term" value="F:DNA binding"/>
    <property type="evidence" value="ECO:0007669"/>
    <property type="project" value="UniProtKB-KW"/>
</dbReference>
<keyword evidence="8" id="KW-0479">Metal-binding</keyword>
<evidence type="ECO:0000256" key="3">
    <source>
        <dbReference type="ARBA" id="ARBA00022833"/>
    </source>
</evidence>
<dbReference type="PANTHER" id="PTHR30455:SF2">
    <property type="entry name" value="TRANSCRIPTIONAL REPRESSOR NRDR"/>
    <property type="match status" value="1"/>
</dbReference>
<dbReference type="Pfam" id="PF03477">
    <property type="entry name" value="ATP-cone"/>
    <property type="match status" value="1"/>
</dbReference>
<evidence type="ECO:0000256" key="5">
    <source>
        <dbReference type="ARBA" id="ARBA00023015"/>
    </source>
</evidence>
<dbReference type="RefSeq" id="WP_154487272.1">
    <property type="nucleotide sequence ID" value="NZ_VULN01000001.1"/>
</dbReference>
<dbReference type="InterPro" id="IPR055173">
    <property type="entry name" value="NrdR-like_N"/>
</dbReference>
<dbReference type="AlphaFoldDB" id="A0A6N7VXY0"/>
<feature type="domain" description="ATP-cone" evidence="9">
    <location>
        <begin position="49"/>
        <end position="139"/>
    </location>
</feature>
<feature type="zinc finger region" evidence="8">
    <location>
        <begin position="3"/>
        <end position="34"/>
    </location>
</feature>
<dbReference type="PROSITE" id="PS51161">
    <property type="entry name" value="ATP_CONE"/>
    <property type="match status" value="1"/>
</dbReference>
<comment type="caution">
    <text evidence="10">The sequence shown here is derived from an EMBL/GenBank/DDBJ whole genome shotgun (WGS) entry which is preliminary data.</text>
</comment>
<dbReference type="OrthoDB" id="9807461at2"/>
<evidence type="ECO:0000256" key="8">
    <source>
        <dbReference type="HAMAP-Rule" id="MF_00440"/>
    </source>
</evidence>
<keyword evidence="5 8" id="KW-0805">Transcription regulation</keyword>
<dbReference type="Proteomes" id="UP000441455">
    <property type="component" value="Unassembled WGS sequence"/>
</dbReference>
<sequence>MKCPFCGCEDSRVIDSRSVEEGASIRRRRECPRCGRRFTTYEKYEQIPLLVIKRDGRREMFDSKKILAGLLRAFEKRPFTYEQIQSLTSQIENEIRASGENEVKSTKIGEVVMARLEKIDQIAYVRFASVYRQFADVNSFMQEIQNMLDKGKGK</sequence>
<accession>A0A6N7VXY0</accession>
<keyword evidence="3 8" id="KW-0862">Zinc</keyword>
<dbReference type="HAMAP" id="MF_00440">
    <property type="entry name" value="NrdR"/>
    <property type="match status" value="1"/>
</dbReference>
<evidence type="ECO:0000313" key="11">
    <source>
        <dbReference type="Proteomes" id="UP000441455"/>
    </source>
</evidence>
<evidence type="ECO:0000259" key="9">
    <source>
        <dbReference type="PROSITE" id="PS51161"/>
    </source>
</evidence>
<evidence type="ECO:0000256" key="1">
    <source>
        <dbReference type="ARBA" id="ARBA00022491"/>
    </source>
</evidence>
<evidence type="ECO:0000256" key="7">
    <source>
        <dbReference type="ARBA" id="ARBA00023163"/>
    </source>
</evidence>